<comment type="caution">
    <text evidence="4">The sequence shown here is derived from an EMBL/GenBank/DDBJ whole genome shotgun (WGS) entry which is preliminary data.</text>
</comment>
<sequence length="329" mass="35369">MVFIACIDGALAGLNETAFCCPTSSNWGAAVFTTNAIANHPRTMGTASRRIHRPSNEPRGCPWGECAPVIRSPSPGGRHYRRCLTHSLCVTGRYRWPLSGATHTLCVILGVVEQVQFKRARTEEHKRQRAATLMEAARSLALATGAASVTLTAVAERAGVHHSAVRRYFSSHQDILLHLAAESWTRWSDTVCAELRAPGPMSPARLAATLANALVGEPLFCDLLACLPVRLEREVNVEQVVEFKRVCYPAVMSLTDAVERALPALGRQGAVDMVSAATALAGALWQAAHPSEAVAHALDAEPVAPPEWNVDFEPTLTRLLTATCVGLVA</sequence>
<name>A0A2S8BD62_9MYCO</name>
<dbReference type="PANTHER" id="PTHR30055">
    <property type="entry name" value="HTH-TYPE TRANSCRIPTIONAL REGULATOR RUTR"/>
    <property type="match status" value="1"/>
</dbReference>
<dbReference type="PROSITE" id="PS50977">
    <property type="entry name" value="HTH_TETR_2"/>
    <property type="match status" value="1"/>
</dbReference>
<feature type="domain" description="HTH tetR-type" evidence="3">
    <location>
        <begin position="127"/>
        <end position="187"/>
    </location>
</feature>
<dbReference type="GO" id="GO:0003700">
    <property type="term" value="F:DNA-binding transcription factor activity"/>
    <property type="evidence" value="ECO:0007669"/>
    <property type="project" value="TreeGrafter"/>
</dbReference>
<dbReference type="EMBL" id="PPEA01000755">
    <property type="protein sequence ID" value="PQM44604.1"/>
    <property type="molecule type" value="Genomic_DNA"/>
</dbReference>
<dbReference type="SUPFAM" id="SSF46689">
    <property type="entry name" value="Homeodomain-like"/>
    <property type="match status" value="1"/>
</dbReference>
<dbReference type="PANTHER" id="PTHR30055:SF178">
    <property type="entry name" value="POSSIBLE TRANSCRIPTIONAL REGULATORY PROTEIN"/>
    <property type="match status" value="1"/>
</dbReference>
<evidence type="ECO:0000259" key="3">
    <source>
        <dbReference type="PROSITE" id="PS50977"/>
    </source>
</evidence>
<accession>A0A2S8BD62</accession>
<dbReference type="Pfam" id="PF00440">
    <property type="entry name" value="TetR_N"/>
    <property type="match status" value="1"/>
</dbReference>
<feature type="DNA-binding region" description="H-T-H motif" evidence="2">
    <location>
        <begin position="150"/>
        <end position="169"/>
    </location>
</feature>
<protein>
    <recommendedName>
        <fullName evidence="3">HTH tetR-type domain-containing protein</fullName>
    </recommendedName>
</protein>
<dbReference type="InterPro" id="IPR009057">
    <property type="entry name" value="Homeodomain-like_sf"/>
</dbReference>
<evidence type="ECO:0000313" key="5">
    <source>
        <dbReference type="Proteomes" id="UP000238296"/>
    </source>
</evidence>
<keyword evidence="1 2" id="KW-0238">DNA-binding</keyword>
<gene>
    <name evidence="4" type="ORF">C1Y40_05236</name>
</gene>
<proteinExistence type="predicted"/>
<evidence type="ECO:0000313" key="4">
    <source>
        <dbReference type="EMBL" id="PQM44604.1"/>
    </source>
</evidence>
<dbReference type="InterPro" id="IPR050109">
    <property type="entry name" value="HTH-type_TetR-like_transc_reg"/>
</dbReference>
<dbReference type="InterPro" id="IPR001647">
    <property type="entry name" value="HTH_TetR"/>
</dbReference>
<dbReference type="Pfam" id="PF17929">
    <property type="entry name" value="TetR_C_34"/>
    <property type="match status" value="1"/>
</dbReference>
<dbReference type="Gene3D" id="1.10.357.10">
    <property type="entry name" value="Tetracycline Repressor, domain 2"/>
    <property type="match status" value="1"/>
</dbReference>
<dbReference type="Proteomes" id="UP000238296">
    <property type="component" value="Unassembled WGS sequence"/>
</dbReference>
<evidence type="ECO:0000256" key="1">
    <source>
        <dbReference type="ARBA" id="ARBA00023125"/>
    </source>
</evidence>
<reference evidence="4 5" key="1">
    <citation type="journal article" date="2017" name="Int. J. Syst. Evol. Microbiol.">
        <title>Mycobacterium talmoniae sp. nov., a slowly growing mycobacterium isolated from human respiratory samples.</title>
        <authorList>
            <person name="Davidson R.M."/>
            <person name="DeGroote M.A."/>
            <person name="Marola J.L."/>
            <person name="Buss S."/>
            <person name="Jones V."/>
            <person name="McNeil M.R."/>
            <person name="Freifeld A.G."/>
            <person name="Elaine Epperson L."/>
            <person name="Hasan N.A."/>
            <person name="Jackson M."/>
            <person name="Iwen P.C."/>
            <person name="Salfinger M."/>
            <person name="Strong M."/>
        </authorList>
    </citation>
    <scope>NUCLEOTIDE SEQUENCE [LARGE SCALE GENOMIC DNA]</scope>
    <source>
        <strain evidence="4 5">ATCC BAA-2683</strain>
    </source>
</reference>
<organism evidence="4 5">
    <name type="scientific">Mycobacterium talmoniae</name>
    <dbReference type="NCBI Taxonomy" id="1858794"/>
    <lineage>
        <taxon>Bacteria</taxon>
        <taxon>Bacillati</taxon>
        <taxon>Actinomycetota</taxon>
        <taxon>Actinomycetes</taxon>
        <taxon>Mycobacteriales</taxon>
        <taxon>Mycobacteriaceae</taxon>
        <taxon>Mycobacterium</taxon>
    </lineage>
</organism>
<dbReference type="AlphaFoldDB" id="A0A2S8BD62"/>
<dbReference type="GO" id="GO:0000976">
    <property type="term" value="F:transcription cis-regulatory region binding"/>
    <property type="evidence" value="ECO:0007669"/>
    <property type="project" value="TreeGrafter"/>
</dbReference>
<dbReference type="InterPro" id="IPR041483">
    <property type="entry name" value="TetR_C_34"/>
</dbReference>
<evidence type="ECO:0000256" key="2">
    <source>
        <dbReference type="PROSITE-ProRule" id="PRU00335"/>
    </source>
</evidence>